<reference evidence="2 3" key="1">
    <citation type="submission" date="2019-07" db="EMBL/GenBank/DDBJ databases">
        <title>Cryptosporangium phraense sp. nov., isolated from plant litter.</title>
        <authorList>
            <person name="Suriyachadkun C."/>
        </authorList>
    </citation>
    <scope>NUCLEOTIDE SEQUENCE [LARGE SCALE GENOMIC DNA]</scope>
    <source>
        <strain evidence="2 3">A-T 5661</strain>
    </source>
</reference>
<organism evidence="2 3">
    <name type="scientific">Cryptosporangium phraense</name>
    <dbReference type="NCBI Taxonomy" id="2593070"/>
    <lineage>
        <taxon>Bacteria</taxon>
        <taxon>Bacillati</taxon>
        <taxon>Actinomycetota</taxon>
        <taxon>Actinomycetes</taxon>
        <taxon>Cryptosporangiales</taxon>
        <taxon>Cryptosporangiaceae</taxon>
        <taxon>Cryptosporangium</taxon>
    </lineage>
</organism>
<comment type="caution">
    <text evidence="2">The sequence shown here is derived from an EMBL/GenBank/DDBJ whole genome shotgun (WGS) entry which is preliminary data.</text>
</comment>
<dbReference type="AlphaFoldDB" id="A0A545AGJ9"/>
<evidence type="ECO:0000259" key="1">
    <source>
        <dbReference type="Pfam" id="PF14330"/>
    </source>
</evidence>
<gene>
    <name evidence="2" type="ORF">FL583_34845</name>
</gene>
<proteinExistence type="predicted"/>
<sequence length="101" mass="11380">MTTISDLALEVRSKNAGPFWVTMELFMRDADGYRAVSFVDERIVAELYRVDPGTIQIFRIPSLNIVKISFPRPVSQGSLRDRDMHAGQHHVPLALLAVRGD</sequence>
<keyword evidence="3" id="KW-1185">Reference proteome</keyword>
<dbReference type="Proteomes" id="UP000317982">
    <property type="component" value="Unassembled WGS sequence"/>
</dbReference>
<dbReference type="Pfam" id="PF14330">
    <property type="entry name" value="DUF4387"/>
    <property type="match status" value="1"/>
</dbReference>
<dbReference type="EMBL" id="VIRS01000041">
    <property type="protein sequence ID" value="TQS40424.1"/>
    <property type="molecule type" value="Genomic_DNA"/>
</dbReference>
<feature type="domain" description="DUF4387" evidence="1">
    <location>
        <begin position="4"/>
        <end position="94"/>
    </location>
</feature>
<dbReference type="OrthoDB" id="3296885at2"/>
<accession>A0A545AGJ9</accession>
<dbReference type="RefSeq" id="WP_142709156.1">
    <property type="nucleotide sequence ID" value="NZ_VIRS01000041.1"/>
</dbReference>
<evidence type="ECO:0000313" key="3">
    <source>
        <dbReference type="Proteomes" id="UP000317982"/>
    </source>
</evidence>
<protein>
    <submittedName>
        <fullName evidence="2">DUF4387 domain-containing protein</fullName>
    </submittedName>
</protein>
<dbReference type="InParanoid" id="A0A545AGJ9"/>
<evidence type="ECO:0000313" key="2">
    <source>
        <dbReference type="EMBL" id="TQS40424.1"/>
    </source>
</evidence>
<dbReference type="InterPro" id="IPR025496">
    <property type="entry name" value="DUF4387"/>
</dbReference>
<name>A0A545AGJ9_9ACTN</name>